<reference evidence="2 3" key="1">
    <citation type="submission" date="2018-11" db="EMBL/GenBank/DDBJ databases">
        <title>Whole genome sequencing of an environmental sample.</title>
        <authorList>
            <person name="Sarangi A.N."/>
            <person name="Singh D."/>
            <person name="Tripathy S."/>
        </authorList>
    </citation>
    <scope>NUCLEOTIDE SEQUENCE [LARGE SCALE GENOMIC DNA]</scope>
    <source>
        <strain evidence="2 3">Lakshadweep</strain>
    </source>
</reference>
<keyword evidence="2" id="KW-0675">Receptor</keyword>
<dbReference type="SUPFAM" id="SSF52266">
    <property type="entry name" value="SGNH hydrolase"/>
    <property type="match status" value="1"/>
</dbReference>
<name>A0A4Q7EFZ9_9CYAN</name>
<evidence type="ECO:0000256" key="1">
    <source>
        <dbReference type="SAM" id="MobiDB-lite"/>
    </source>
</evidence>
<evidence type="ECO:0000313" key="3">
    <source>
        <dbReference type="Proteomes" id="UP000292459"/>
    </source>
</evidence>
<protein>
    <submittedName>
        <fullName evidence="2">TonB-dependent receptor</fullName>
    </submittedName>
</protein>
<dbReference type="AlphaFoldDB" id="A0A4Q7EFZ9"/>
<organism evidence="2 3">
    <name type="scientific">Leptolyngbya iicbica LK</name>
    <dbReference type="NCBI Taxonomy" id="2294035"/>
    <lineage>
        <taxon>Bacteria</taxon>
        <taxon>Bacillati</taxon>
        <taxon>Cyanobacteriota</taxon>
        <taxon>Cyanophyceae</taxon>
        <taxon>Leptolyngbyales</taxon>
        <taxon>Leptolyngbyaceae</taxon>
        <taxon>Leptolyngbya group</taxon>
        <taxon>Leptolyngbya</taxon>
        <taxon>Leptolyngbya iicbica</taxon>
    </lineage>
</organism>
<dbReference type="Proteomes" id="UP000292459">
    <property type="component" value="Unassembled WGS sequence"/>
</dbReference>
<comment type="caution">
    <text evidence="2">The sequence shown here is derived from an EMBL/GenBank/DDBJ whole genome shotgun (WGS) entry which is preliminary data.</text>
</comment>
<keyword evidence="3" id="KW-1185">Reference proteome</keyword>
<sequence length="1063" mass="117139">MTAKPFTKPPMPNAEQSLNDWIAHLFASNARVQMRLRGNVLHVLTETPHRLHQSGAVTRLVDALMHHPAGTDVITTVYPQAYQLYIYSRRRGHSQPDWTAPIYLNRLEHHQVQLQQQAGASLKIADAVQHDGAAPNGVPSGVNDPLPDDSTTAIVLSHLSLAKQGDADAIAWYLSEVLSSLDVGVWVSVRAASRPVPGHPDATTDTEAHAEESASDRQRLWVWCEAAYSPDPLLIAEPVTERLRQLELSQFKDAAIVIQVHGEDTPDWSLRVDLTPADEMLREWARWGDEGAIARLLDAALREQAAAVTMERKDESLHCIMRSRLTAEPPAIPDEAAVMAAIAPLLEELAPQGVHRLMVYGQAPDADTPDWVRCLNLPALEHPDLAIAPTELAKQGNLAALAYLLTRLLNPDLEAQLATGGIRIQALQRDQLLHIMADAPICPTRRQVVPQILDFLEVVNLSDIKGLRLYGRRAGQQRPAWSFGKDLEARPAIVPKAESMFAVSDQYVGDLLSPSEGDESNAEAESRAIARAFQTAWQQGRDQVRQFLYDTQLVVPQQELTRTPTPLTAEDSQDAVKIGLVWATVGILLALQVDWVFGQLVKPGPVADNRNAASAAETSESVVNTAANDALTDDAWERQDWLAEQQLPALPGPDADESTAATDSVFNDEQLVASPDRSLAPTTDLLSHSPYPSFRSQQMDEKLALYHQLLAESGPPDVLVIGSSRALRGVDPAALQRELAALGQGELSVFNFGVNGSTAQVVDLTIRRVLKPDQLPRIIIWADGARAFNSGRTDITFNAIEASDGYRELGRRNPEVVTANADDPDAVVNVTDDEPQAIGEALRGSYQALDQTLSDQLGERSAIYPDRDELKAFVRDRLLTPLTASISSSPDAASSPNTSDLAIPEGSQIDFDGFLALDVRFNPATYFQLYARVAGAYDSDYEDFALEGKQTAAFEQLLDYTQQRNIPVIFVNTPLTDEYLDGYRSDAEEDFQRLMLRYSATEEDFIFRDLGQVWTNRYDYFSDPSHLNRYGAYQVSLRLAQDPMIPWPRARDLSAANPDRLSP</sequence>
<dbReference type="RefSeq" id="WP_052288288.1">
    <property type="nucleotide sequence ID" value="NZ_QVFV01000001.1"/>
</dbReference>
<proteinExistence type="predicted"/>
<accession>A0A4Q7EFZ9</accession>
<evidence type="ECO:0000313" key="2">
    <source>
        <dbReference type="EMBL" id="RZM82764.1"/>
    </source>
</evidence>
<gene>
    <name evidence="2" type="ORF">DYY88_05965</name>
</gene>
<feature type="region of interest" description="Disordered" evidence="1">
    <location>
        <begin position="194"/>
        <end position="213"/>
    </location>
</feature>
<dbReference type="OrthoDB" id="453133at2"/>
<dbReference type="EMBL" id="QVFV01000001">
    <property type="protein sequence ID" value="RZM82764.1"/>
    <property type="molecule type" value="Genomic_DNA"/>
</dbReference>